<dbReference type="Proteomes" id="UP000023758">
    <property type="component" value="Unassembled WGS sequence"/>
</dbReference>
<reference evidence="1" key="1">
    <citation type="submission" date="2014-02" db="EMBL/GenBank/DDBJ databases">
        <title>The Genome Sequence of Trichophyton rubrum (morphotype fischeri) CBS 288.86.</title>
        <authorList>
            <consortium name="The Broad Institute Genomics Platform"/>
            <person name="Cuomo C.A."/>
            <person name="White T.C."/>
            <person name="Graser Y."/>
            <person name="Martinez-Rossi N."/>
            <person name="Heitman J."/>
            <person name="Young S.K."/>
            <person name="Zeng Q."/>
            <person name="Gargeya S."/>
            <person name="Abouelleil A."/>
            <person name="Alvarado L."/>
            <person name="Chapman S.B."/>
            <person name="Gainer-Dewar J."/>
            <person name="Goldberg J."/>
            <person name="Griggs A."/>
            <person name="Gujja S."/>
            <person name="Hansen M."/>
            <person name="Howarth C."/>
            <person name="Imamovic A."/>
            <person name="Larimer J."/>
            <person name="Martinez D."/>
            <person name="Murphy C."/>
            <person name="Pearson M.D."/>
            <person name="Persinoti G."/>
            <person name="Poon T."/>
            <person name="Priest M."/>
            <person name="Roberts A.D."/>
            <person name="Saif S."/>
            <person name="Shea T.D."/>
            <person name="Sykes S.N."/>
            <person name="Wortman J."/>
            <person name="Nusbaum C."/>
            <person name="Birren B."/>
        </authorList>
    </citation>
    <scope>NUCLEOTIDE SEQUENCE [LARGE SCALE GENOMIC DNA]</scope>
    <source>
        <strain evidence="1">CBS 288.86</strain>
    </source>
</reference>
<dbReference type="AlphaFoldDB" id="A0A022VVT1"/>
<sequence length="115" mass="13887">MLHLAHPGMTDPWERQLYGQCPAKLGRHRQDRILSCKWSARDMDASLTYAALTRLRDGCNLGVSHARPVHDRTRNEVTPMLILHLYDMQEIMFRFHMRMHRISWRCWIFFSHLWR</sequence>
<dbReference type="EMBL" id="KK207892">
    <property type="protein sequence ID" value="EZF50039.1"/>
    <property type="molecule type" value="Genomic_DNA"/>
</dbReference>
<evidence type="ECO:0000313" key="1">
    <source>
        <dbReference type="EMBL" id="EZF50039.1"/>
    </source>
</evidence>
<gene>
    <name evidence="1" type="ORF">H103_06478</name>
</gene>
<accession>A0A022VVT1</accession>
<name>A0A022VVT1_TRIRU</name>
<protein>
    <submittedName>
        <fullName evidence="1">Uncharacterized protein</fullName>
    </submittedName>
</protein>
<dbReference type="HOGENOM" id="CLU_2110685_0_0_1"/>
<proteinExistence type="predicted"/>
<organism evidence="1">
    <name type="scientific">Trichophyton rubrum CBS 288.86</name>
    <dbReference type="NCBI Taxonomy" id="1215330"/>
    <lineage>
        <taxon>Eukaryota</taxon>
        <taxon>Fungi</taxon>
        <taxon>Dikarya</taxon>
        <taxon>Ascomycota</taxon>
        <taxon>Pezizomycotina</taxon>
        <taxon>Eurotiomycetes</taxon>
        <taxon>Eurotiomycetidae</taxon>
        <taxon>Onygenales</taxon>
        <taxon>Arthrodermataceae</taxon>
        <taxon>Trichophyton</taxon>
    </lineage>
</organism>